<dbReference type="AlphaFoldDB" id="A0A6V7X0N8"/>
<dbReference type="InterPro" id="IPR011990">
    <property type="entry name" value="TPR-like_helical_dom_sf"/>
</dbReference>
<gene>
    <name evidence="1" type="ORF">MENT_LOCUS45670</name>
</gene>
<dbReference type="EMBL" id="CAJEWN010000974">
    <property type="protein sequence ID" value="CAD2192755.1"/>
    <property type="molecule type" value="Genomic_DNA"/>
</dbReference>
<proteinExistence type="predicted"/>
<evidence type="ECO:0000313" key="2">
    <source>
        <dbReference type="Proteomes" id="UP000580250"/>
    </source>
</evidence>
<evidence type="ECO:0000313" key="1">
    <source>
        <dbReference type="EMBL" id="CAD2192755.1"/>
    </source>
</evidence>
<protein>
    <submittedName>
        <fullName evidence="1">Uncharacterized protein</fullName>
    </submittedName>
</protein>
<reference evidence="1 2" key="1">
    <citation type="submission" date="2020-08" db="EMBL/GenBank/DDBJ databases">
        <authorList>
            <person name="Koutsovoulos G."/>
            <person name="Danchin GJ E."/>
        </authorList>
    </citation>
    <scope>NUCLEOTIDE SEQUENCE [LARGE SCALE GENOMIC DNA]</scope>
</reference>
<sequence>MRSTRIIQILNQVRGLTSDEAEEVLIRTIEENSREVAELQTQLAKVYLDKALNSKKERRMYLNKALEAVNNSLRIDKTTEALAIKCRVLGHIIMCNGISYDSVQKAIEVKQTMDKLEEMDSQNVELPLIRGLLYYHVSAPNWFLKQLLKRLCGTKLKELISGASYKKSLANLTKYTKDTIEWSYAMANCQRKLKNFDRAAFFYEKMLQMAVKNVFEEELVVKAREKLSGRKKW</sequence>
<organism evidence="1 2">
    <name type="scientific">Meloidogyne enterolobii</name>
    <name type="common">Root-knot nematode worm</name>
    <name type="synonym">Meloidogyne mayaguensis</name>
    <dbReference type="NCBI Taxonomy" id="390850"/>
    <lineage>
        <taxon>Eukaryota</taxon>
        <taxon>Metazoa</taxon>
        <taxon>Ecdysozoa</taxon>
        <taxon>Nematoda</taxon>
        <taxon>Chromadorea</taxon>
        <taxon>Rhabditida</taxon>
        <taxon>Tylenchina</taxon>
        <taxon>Tylenchomorpha</taxon>
        <taxon>Tylenchoidea</taxon>
        <taxon>Meloidogynidae</taxon>
        <taxon>Meloidogyninae</taxon>
        <taxon>Meloidogyne</taxon>
    </lineage>
</organism>
<dbReference type="Proteomes" id="UP000580250">
    <property type="component" value="Unassembled WGS sequence"/>
</dbReference>
<accession>A0A6V7X0N8</accession>
<comment type="caution">
    <text evidence="1">The sequence shown here is derived from an EMBL/GenBank/DDBJ whole genome shotgun (WGS) entry which is preliminary data.</text>
</comment>
<dbReference type="Gene3D" id="1.25.40.10">
    <property type="entry name" value="Tetratricopeptide repeat domain"/>
    <property type="match status" value="1"/>
</dbReference>
<name>A0A6V7X0N8_MELEN</name>